<keyword evidence="1" id="KW-0812">Transmembrane</keyword>
<gene>
    <name evidence="2" type="ORF">CQU01_21610</name>
</gene>
<protein>
    <recommendedName>
        <fullName evidence="4">Stage II sporulation protein M</fullName>
    </recommendedName>
</protein>
<comment type="caution">
    <text evidence="2">The sequence shown here is derived from an EMBL/GenBank/DDBJ whole genome shotgun (WGS) entry which is preliminary data.</text>
</comment>
<dbReference type="PANTHER" id="PTHR35337">
    <property type="entry name" value="SLR1478 PROTEIN"/>
    <property type="match status" value="1"/>
</dbReference>
<reference evidence="2 3" key="1">
    <citation type="submission" date="2019-07" db="EMBL/GenBank/DDBJ databases">
        <title>Whole genome shotgun sequence of Cerasibacillus quisquiliarum NBRC 102429.</title>
        <authorList>
            <person name="Hosoyama A."/>
            <person name="Uohara A."/>
            <person name="Ohji S."/>
            <person name="Ichikawa N."/>
        </authorList>
    </citation>
    <scope>NUCLEOTIDE SEQUENCE [LARGE SCALE GENOMIC DNA]</scope>
    <source>
        <strain evidence="2 3">NBRC 102429</strain>
    </source>
</reference>
<evidence type="ECO:0008006" key="4">
    <source>
        <dbReference type="Google" id="ProtNLM"/>
    </source>
</evidence>
<dbReference type="EMBL" id="BJXW01000025">
    <property type="protein sequence ID" value="GEN31923.1"/>
    <property type="molecule type" value="Genomic_DNA"/>
</dbReference>
<feature type="transmembrane region" description="Helical" evidence="1">
    <location>
        <begin position="294"/>
        <end position="311"/>
    </location>
</feature>
<feature type="transmembrane region" description="Helical" evidence="1">
    <location>
        <begin position="170"/>
        <end position="193"/>
    </location>
</feature>
<feature type="transmembrane region" description="Helical" evidence="1">
    <location>
        <begin position="106"/>
        <end position="126"/>
    </location>
</feature>
<evidence type="ECO:0000256" key="1">
    <source>
        <dbReference type="SAM" id="Phobius"/>
    </source>
</evidence>
<dbReference type="AlphaFoldDB" id="A0A511V2E7"/>
<dbReference type="InterPro" id="IPR002798">
    <property type="entry name" value="SpoIIM-like"/>
</dbReference>
<evidence type="ECO:0000313" key="2">
    <source>
        <dbReference type="EMBL" id="GEN31923.1"/>
    </source>
</evidence>
<feature type="transmembrane region" description="Helical" evidence="1">
    <location>
        <begin position="200"/>
        <end position="220"/>
    </location>
</feature>
<accession>A0A511V2E7</accession>
<evidence type="ECO:0000313" key="3">
    <source>
        <dbReference type="Proteomes" id="UP000321491"/>
    </source>
</evidence>
<dbReference type="Proteomes" id="UP000321491">
    <property type="component" value="Unassembled WGS sequence"/>
</dbReference>
<keyword evidence="1" id="KW-1133">Transmembrane helix</keyword>
<feature type="transmembrane region" description="Helical" evidence="1">
    <location>
        <begin position="265"/>
        <end position="288"/>
    </location>
</feature>
<dbReference type="PANTHER" id="PTHR35337:SF1">
    <property type="entry name" value="SLR1478 PROTEIN"/>
    <property type="match status" value="1"/>
</dbReference>
<feature type="transmembrane region" description="Helical" evidence="1">
    <location>
        <begin position="226"/>
        <end position="244"/>
    </location>
</feature>
<sequence length="327" mass="37045">MNVKQFVDRYRHDWDELEQLIGIMRKNKQISLEHINQFYRLHQKTAQHLSYAQTYFPAEEVTSYLNGLVAQSHNLFYKNASLHQAPFRHFFTATFVRLLWEQRTPVIIAFLLFMLGTIGSFVTVLANPNAFASFLPEYVQHVEPDHFSELDKGIRSGQSLLSTSIMVNNIQVAVLAFAGGVTFGILTTFVLIYNGVIIGTLLGQFYLSGQLYPALAYIVPHGMIELTAIFIAGGAGLLMGYKLFVPGRYSRLYHLKTQAKRSLQLLIGSVPLFIIAAFIEGYVTPAALSYETKYLIALATVIGLILYFWLGKMRSDYLYRRSMTVKA</sequence>
<organism evidence="2 3">
    <name type="scientific">Cerasibacillus quisquiliarum</name>
    <dbReference type="NCBI Taxonomy" id="227865"/>
    <lineage>
        <taxon>Bacteria</taxon>
        <taxon>Bacillati</taxon>
        <taxon>Bacillota</taxon>
        <taxon>Bacilli</taxon>
        <taxon>Bacillales</taxon>
        <taxon>Bacillaceae</taxon>
        <taxon>Cerasibacillus</taxon>
    </lineage>
</organism>
<dbReference type="OrthoDB" id="9800053at2"/>
<proteinExistence type="predicted"/>
<keyword evidence="3" id="KW-1185">Reference proteome</keyword>
<name>A0A511V2E7_9BACI</name>
<keyword evidence="1" id="KW-0472">Membrane</keyword>
<dbReference type="RefSeq" id="WP_146938302.1">
    <property type="nucleotide sequence ID" value="NZ_BJXW01000025.1"/>
</dbReference>
<dbReference type="Pfam" id="PF01944">
    <property type="entry name" value="SpoIIM"/>
    <property type="match status" value="1"/>
</dbReference>